<feature type="compositionally biased region" description="Low complexity" evidence="5">
    <location>
        <begin position="272"/>
        <end position="283"/>
    </location>
</feature>
<feature type="domain" description="C2H2-type" evidence="6">
    <location>
        <begin position="85"/>
        <end position="112"/>
    </location>
</feature>
<feature type="region of interest" description="Disordered" evidence="5">
    <location>
        <begin position="272"/>
        <end position="355"/>
    </location>
</feature>
<accession>A0AAD6VER8</accession>
<dbReference type="PANTHER" id="PTHR23235">
    <property type="entry name" value="KRUEPPEL-LIKE TRANSCRIPTION FACTOR"/>
    <property type="match status" value="1"/>
</dbReference>
<reference evidence="7" key="1">
    <citation type="submission" date="2023-03" db="EMBL/GenBank/DDBJ databases">
        <title>Massive genome expansion in bonnet fungi (Mycena s.s.) driven by repeated elements and novel gene families across ecological guilds.</title>
        <authorList>
            <consortium name="Lawrence Berkeley National Laboratory"/>
            <person name="Harder C.B."/>
            <person name="Miyauchi S."/>
            <person name="Viragh M."/>
            <person name="Kuo A."/>
            <person name="Thoen E."/>
            <person name="Andreopoulos B."/>
            <person name="Lu D."/>
            <person name="Skrede I."/>
            <person name="Drula E."/>
            <person name="Henrissat B."/>
            <person name="Morin E."/>
            <person name="Kohler A."/>
            <person name="Barry K."/>
            <person name="LaButti K."/>
            <person name="Morin E."/>
            <person name="Salamov A."/>
            <person name="Lipzen A."/>
            <person name="Mereny Z."/>
            <person name="Hegedus B."/>
            <person name="Baldrian P."/>
            <person name="Stursova M."/>
            <person name="Weitz H."/>
            <person name="Taylor A."/>
            <person name="Grigoriev I.V."/>
            <person name="Nagy L.G."/>
            <person name="Martin F."/>
            <person name="Kauserud H."/>
        </authorList>
    </citation>
    <scope>NUCLEOTIDE SEQUENCE</scope>
    <source>
        <strain evidence="7">9144</strain>
    </source>
</reference>
<dbReference type="GO" id="GO:0008270">
    <property type="term" value="F:zinc ion binding"/>
    <property type="evidence" value="ECO:0007669"/>
    <property type="project" value="UniProtKB-KW"/>
</dbReference>
<dbReference type="EMBL" id="JARJCW010000045">
    <property type="protein sequence ID" value="KAJ7205037.1"/>
    <property type="molecule type" value="Genomic_DNA"/>
</dbReference>
<dbReference type="PROSITE" id="PS50157">
    <property type="entry name" value="ZINC_FINGER_C2H2_2"/>
    <property type="match status" value="1"/>
</dbReference>
<proteinExistence type="predicted"/>
<dbReference type="Gene3D" id="3.30.160.60">
    <property type="entry name" value="Classic Zinc Finger"/>
    <property type="match status" value="1"/>
</dbReference>
<keyword evidence="3" id="KW-0862">Zinc</keyword>
<evidence type="ECO:0000256" key="4">
    <source>
        <dbReference type="PROSITE-ProRule" id="PRU00042"/>
    </source>
</evidence>
<dbReference type="PANTHER" id="PTHR23235:SF127">
    <property type="entry name" value="TRANSCRIPTION FACTOR, PUTATIVE (AFU_ORTHOLOGUE AFUA_3G09820)-RELATED"/>
    <property type="match status" value="1"/>
</dbReference>
<keyword evidence="1" id="KW-0479">Metal-binding</keyword>
<evidence type="ECO:0000256" key="5">
    <source>
        <dbReference type="SAM" id="MobiDB-lite"/>
    </source>
</evidence>
<dbReference type="Proteomes" id="UP001219525">
    <property type="component" value="Unassembled WGS sequence"/>
</dbReference>
<dbReference type="AlphaFoldDB" id="A0AAD6VER8"/>
<sequence length="420" mass="44159">MGMHGEAIRIRAAKICRPAGGGRGVSTLGVPSRYGGGGGALRSLVLFVGLLCLSSSFPPSFFLRFPEVWSSALTMHRKHTGERPFTCHCSKQFSRLDNLRQHAQTVHSAPEDKPLNERMMRALSGINASMMAGVRGRRRYGAGSADAASAAMAGSSYSSSSPSPASSSSSPASSPYTPEAPYVHGYASMHAHGGYPSGSHSLPASPSYPAFPAHAHEYTSPPHSGFDSPASLFDSPATDYLSVTGLGAASVKQEEGLEEFYKALHGPSSYASSSSLESMGSLSRAKHSASPMHQHAYHQSQGGSPYPPSSTSTGSSPSPVGSPRAEAFWPSQPAPQQPPRGREYLPSPPESPAYYATAHRQGSYGWAAAAGDGEMSNAQYYAALQGQRPPHGHISPPAAAHQQQEGYFYSAHSAPGYVYA</sequence>
<feature type="compositionally biased region" description="Low complexity" evidence="5">
    <location>
        <begin position="299"/>
        <end position="323"/>
    </location>
</feature>
<dbReference type="GO" id="GO:0000981">
    <property type="term" value="F:DNA-binding transcription factor activity, RNA polymerase II-specific"/>
    <property type="evidence" value="ECO:0007669"/>
    <property type="project" value="TreeGrafter"/>
</dbReference>
<evidence type="ECO:0000259" key="6">
    <source>
        <dbReference type="PROSITE" id="PS50157"/>
    </source>
</evidence>
<evidence type="ECO:0000256" key="2">
    <source>
        <dbReference type="ARBA" id="ARBA00022771"/>
    </source>
</evidence>
<dbReference type="SUPFAM" id="SSF57667">
    <property type="entry name" value="beta-beta-alpha zinc fingers"/>
    <property type="match status" value="1"/>
</dbReference>
<keyword evidence="2 4" id="KW-0863">Zinc-finger</keyword>
<organism evidence="7 8">
    <name type="scientific">Mycena pura</name>
    <dbReference type="NCBI Taxonomy" id="153505"/>
    <lineage>
        <taxon>Eukaryota</taxon>
        <taxon>Fungi</taxon>
        <taxon>Dikarya</taxon>
        <taxon>Basidiomycota</taxon>
        <taxon>Agaricomycotina</taxon>
        <taxon>Agaricomycetes</taxon>
        <taxon>Agaricomycetidae</taxon>
        <taxon>Agaricales</taxon>
        <taxon>Marasmiineae</taxon>
        <taxon>Mycenaceae</taxon>
        <taxon>Mycena</taxon>
    </lineage>
</organism>
<name>A0AAD6VER8_9AGAR</name>
<protein>
    <recommendedName>
        <fullName evidence="6">C2H2-type domain-containing protein</fullName>
    </recommendedName>
</protein>
<dbReference type="FunFam" id="3.30.160.60:FF:000446">
    <property type="entry name" value="Zinc finger protein"/>
    <property type="match status" value="1"/>
</dbReference>
<dbReference type="InterPro" id="IPR036236">
    <property type="entry name" value="Znf_C2H2_sf"/>
</dbReference>
<evidence type="ECO:0000313" key="8">
    <source>
        <dbReference type="Proteomes" id="UP001219525"/>
    </source>
</evidence>
<evidence type="ECO:0000256" key="3">
    <source>
        <dbReference type="ARBA" id="ARBA00022833"/>
    </source>
</evidence>
<comment type="caution">
    <text evidence="7">The sequence shown here is derived from an EMBL/GenBank/DDBJ whole genome shotgun (WGS) entry which is preliminary data.</text>
</comment>
<keyword evidence="8" id="KW-1185">Reference proteome</keyword>
<gene>
    <name evidence="7" type="ORF">GGX14DRAFT_569187</name>
</gene>
<dbReference type="InterPro" id="IPR013087">
    <property type="entry name" value="Znf_C2H2_type"/>
</dbReference>
<evidence type="ECO:0000313" key="7">
    <source>
        <dbReference type="EMBL" id="KAJ7205037.1"/>
    </source>
</evidence>
<dbReference type="GO" id="GO:0000978">
    <property type="term" value="F:RNA polymerase II cis-regulatory region sequence-specific DNA binding"/>
    <property type="evidence" value="ECO:0007669"/>
    <property type="project" value="TreeGrafter"/>
</dbReference>
<evidence type="ECO:0000256" key="1">
    <source>
        <dbReference type="ARBA" id="ARBA00022723"/>
    </source>
</evidence>
<feature type="region of interest" description="Disordered" evidence="5">
    <location>
        <begin position="154"/>
        <end position="176"/>
    </location>
</feature>